<dbReference type="EMBL" id="JAERRJ010000002">
    <property type="protein sequence ID" value="MBL1073684.1"/>
    <property type="molecule type" value="Genomic_DNA"/>
</dbReference>
<protein>
    <submittedName>
        <fullName evidence="2">Maleylpyruvate isomerase family mycothiol-dependent enzyme</fullName>
    </submittedName>
</protein>
<comment type="caution">
    <text evidence="2">The sequence shown here is derived from an EMBL/GenBank/DDBJ whole genome shotgun (WGS) entry which is preliminary data.</text>
</comment>
<evidence type="ECO:0000313" key="2">
    <source>
        <dbReference type="EMBL" id="MBL1073684.1"/>
    </source>
</evidence>
<gene>
    <name evidence="2" type="ORF">JK358_04695</name>
</gene>
<dbReference type="SUPFAM" id="SSF109854">
    <property type="entry name" value="DinB/YfiT-like putative metalloenzymes"/>
    <property type="match status" value="1"/>
</dbReference>
<dbReference type="NCBIfam" id="TIGR03083">
    <property type="entry name" value="maleylpyruvate isomerase family mycothiol-dependent enzyme"/>
    <property type="match status" value="1"/>
</dbReference>
<dbReference type="InterPro" id="IPR024344">
    <property type="entry name" value="MDMPI_metal-binding"/>
</dbReference>
<keyword evidence="2" id="KW-0413">Isomerase</keyword>
<dbReference type="Pfam" id="PF11716">
    <property type="entry name" value="MDMPI_N"/>
    <property type="match status" value="1"/>
</dbReference>
<keyword evidence="3" id="KW-1185">Reference proteome</keyword>
<dbReference type="InterPro" id="IPR034660">
    <property type="entry name" value="DinB/YfiT-like"/>
</dbReference>
<sequence>MIPSDPCRLKSGTAHAPRIVRRPEPEDPVSNIAARETLWTLAHAERAALAEDLALLDDRQWREKSLCGDWVVEDVVAHLVAGASTGRFRWLASVLGARFDFDEHNRRLIARHRGATLAQTLDRFDAIRTSTTAASGHTAAWLGEVVVHAQDIRRPLGLHRTPSIEASTQVARFYAQRDFTVSSRTSIEGLRLEATDGPFTAGSGPLVTGTTLALTMAMAGRSAYCADLSGPGLTTLRDRLAP</sequence>
<dbReference type="GO" id="GO:0016853">
    <property type="term" value="F:isomerase activity"/>
    <property type="evidence" value="ECO:0007669"/>
    <property type="project" value="UniProtKB-KW"/>
</dbReference>
<name>A0ABS1M0H2_9NOCA</name>
<evidence type="ECO:0000313" key="3">
    <source>
        <dbReference type="Proteomes" id="UP000602198"/>
    </source>
</evidence>
<dbReference type="InterPro" id="IPR017517">
    <property type="entry name" value="Maleyloyr_isom"/>
</dbReference>
<accession>A0ABS1M0H2</accession>
<proteinExistence type="predicted"/>
<reference evidence="2 3" key="1">
    <citation type="submission" date="2021-01" db="EMBL/GenBank/DDBJ databases">
        <title>WGS of actinomycetes isolated from Thailand.</title>
        <authorList>
            <person name="Thawai C."/>
        </authorList>
    </citation>
    <scope>NUCLEOTIDE SEQUENCE [LARGE SCALE GENOMIC DNA]</scope>
    <source>
        <strain evidence="2 3">LPG 2</strain>
    </source>
</reference>
<dbReference type="Proteomes" id="UP000602198">
    <property type="component" value="Unassembled WGS sequence"/>
</dbReference>
<dbReference type="Gene3D" id="1.20.120.450">
    <property type="entry name" value="dinb family like domain"/>
    <property type="match status" value="1"/>
</dbReference>
<organism evidence="2 3">
    <name type="scientific">Nocardia acididurans</name>
    <dbReference type="NCBI Taxonomy" id="2802282"/>
    <lineage>
        <taxon>Bacteria</taxon>
        <taxon>Bacillati</taxon>
        <taxon>Actinomycetota</taxon>
        <taxon>Actinomycetes</taxon>
        <taxon>Mycobacteriales</taxon>
        <taxon>Nocardiaceae</taxon>
        <taxon>Nocardia</taxon>
    </lineage>
</organism>
<evidence type="ECO:0000259" key="1">
    <source>
        <dbReference type="Pfam" id="PF11716"/>
    </source>
</evidence>
<feature type="domain" description="Mycothiol-dependent maleylpyruvate isomerase metal-binding" evidence="1">
    <location>
        <begin position="43"/>
        <end position="134"/>
    </location>
</feature>